<dbReference type="InterPro" id="IPR041591">
    <property type="entry name" value="OCRE"/>
</dbReference>
<accession>A0A504Y889</accession>
<dbReference type="InterPro" id="IPR008984">
    <property type="entry name" value="SMAD_FHA_dom_sf"/>
</dbReference>
<proteinExistence type="predicted"/>
<dbReference type="EMBL" id="SUNJ01014632">
    <property type="protein sequence ID" value="TPP56355.1"/>
    <property type="molecule type" value="Genomic_DNA"/>
</dbReference>
<dbReference type="PANTHER" id="PTHR23106">
    <property type="entry name" value="ANGIOGENIC FACTOR WITH G PATCH AND FHA DOMAINS 1"/>
    <property type="match status" value="1"/>
</dbReference>
<dbReference type="OrthoDB" id="2538319at2759"/>
<reference evidence="3 4" key="1">
    <citation type="submission" date="2019-04" db="EMBL/GenBank/DDBJ databases">
        <title>Annotation for the trematode Fasciola gigantica.</title>
        <authorList>
            <person name="Choi Y.-J."/>
        </authorList>
    </citation>
    <scope>NUCLEOTIDE SEQUENCE [LARGE SCALE GENOMIC DNA]</scope>
    <source>
        <strain evidence="3">Uganda_cow_1</strain>
    </source>
</reference>
<evidence type="ECO:0000313" key="3">
    <source>
        <dbReference type="EMBL" id="TPP56355.1"/>
    </source>
</evidence>
<gene>
    <name evidence="3" type="ORF">FGIG_08804</name>
</gene>
<dbReference type="InterPro" id="IPR053027">
    <property type="entry name" value="AGGF1"/>
</dbReference>
<sequence>MDFVVFDKLSELETKVYLLEQELQEKDATITTLSARIRELEGCINKSSTSNETDVNLDLCSLEPGTVFCLFQLTKLGKSVAEILKETSESVLRSTAYAFDKRTGLYFDNNSGYYYDPKNKLFYEPRTGTYYRYNAETREYVHQTSIDKVLAAQFKHLTQEHRVFLESEQSETKSTEIVNHDSQQSDSCDRHYERVPRHETDKRRSLSRSSGHRSQSTSSPDRPKRSHWRRERKRRRNRSTSDRSPADSRSHRKRWHNRRSLSKSHNDNRSPSLDRRSESSIENEIQAQPTSLAAQPVVYPPVIRLMLLTSEHAPVGTVFIVTSEESSKGLAVIGSSSAMCPTIHFPGDPAVEPIHCEIVYDEEDRRYALLDRDSESGTFLNGHILAQRAQILLHHGDVIRVGSSRLLVHIHEGHECCGQCDPETVRIAMQAAEVPIVSVSAGADNKNTNPEQSEDALDETPVFLTAAEIRELERRATLDQLKEQYGLKHRVTVANAETTYHDRAAVRRAIEKNLRSAGYVSPERTNRVPLIAREVPVTPVKPSWLSAIDGGKSGRKITVENGMESGTRLG</sequence>
<feature type="compositionally biased region" description="Basic residues" evidence="1">
    <location>
        <begin position="250"/>
        <end position="262"/>
    </location>
</feature>
<dbReference type="STRING" id="46835.A0A504Y889"/>
<feature type="compositionally biased region" description="Basic and acidic residues" evidence="1">
    <location>
        <begin position="239"/>
        <end position="249"/>
    </location>
</feature>
<feature type="compositionally biased region" description="Basic residues" evidence="1">
    <location>
        <begin position="224"/>
        <end position="238"/>
    </location>
</feature>
<feature type="domain" description="FHA" evidence="2">
    <location>
        <begin position="331"/>
        <end position="385"/>
    </location>
</feature>
<dbReference type="InterPro" id="IPR000253">
    <property type="entry name" value="FHA_dom"/>
</dbReference>
<dbReference type="InterPro" id="IPR035624">
    <property type="entry name" value="AGGF1_OCRE"/>
</dbReference>
<name>A0A504Y889_FASGI</name>
<dbReference type="Proteomes" id="UP000316759">
    <property type="component" value="Unassembled WGS sequence"/>
</dbReference>
<dbReference type="Pfam" id="PF00498">
    <property type="entry name" value="FHA"/>
    <property type="match status" value="1"/>
</dbReference>
<dbReference type="Gene3D" id="2.60.200.20">
    <property type="match status" value="1"/>
</dbReference>
<evidence type="ECO:0000256" key="1">
    <source>
        <dbReference type="SAM" id="MobiDB-lite"/>
    </source>
</evidence>
<feature type="compositionally biased region" description="Polar residues" evidence="1">
    <location>
        <begin position="175"/>
        <end position="186"/>
    </location>
</feature>
<feature type="compositionally biased region" description="Basic and acidic residues" evidence="1">
    <location>
        <begin position="264"/>
        <end position="279"/>
    </location>
</feature>
<feature type="compositionally biased region" description="Low complexity" evidence="1">
    <location>
        <begin position="207"/>
        <end position="219"/>
    </location>
</feature>
<organism evidence="3 4">
    <name type="scientific">Fasciola gigantica</name>
    <name type="common">Giant liver fluke</name>
    <dbReference type="NCBI Taxonomy" id="46835"/>
    <lineage>
        <taxon>Eukaryota</taxon>
        <taxon>Metazoa</taxon>
        <taxon>Spiralia</taxon>
        <taxon>Lophotrochozoa</taxon>
        <taxon>Platyhelminthes</taxon>
        <taxon>Trematoda</taxon>
        <taxon>Digenea</taxon>
        <taxon>Plagiorchiida</taxon>
        <taxon>Echinostomata</taxon>
        <taxon>Echinostomatoidea</taxon>
        <taxon>Fasciolidae</taxon>
        <taxon>Fasciola</taxon>
    </lineage>
</organism>
<dbReference type="PROSITE" id="PS50006">
    <property type="entry name" value="FHA_DOMAIN"/>
    <property type="match status" value="1"/>
</dbReference>
<evidence type="ECO:0000313" key="4">
    <source>
        <dbReference type="Proteomes" id="UP000316759"/>
    </source>
</evidence>
<dbReference type="PANTHER" id="PTHR23106:SF24">
    <property type="entry name" value="ANGIOGENIC FACTOR WITH G PATCH AND FHA DOMAINS 1"/>
    <property type="match status" value="1"/>
</dbReference>
<protein>
    <submittedName>
        <fullName evidence="3">Angiogenic factor with G patch and FHA domains 1</fullName>
    </submittedName>
</protein>
<keyword evidence="4" id="KW-1185">Reference proteome</keyword>
<comment type="caution">
    <text evidence="3">The sequence shown here is derived from an EMBL/GenBank/DDBJ whole genome shotgun (WGS) entry which is preliminary data.</text>
</comment>
<dbReference type="Pfam" id="PF17780">
    <property type="entry name" value="OCRE"/>
    <property type="match status" value="1"/>
</dbReference>
<evidence type="ECO:0000259" key="2">
    <source>
        <dbReference type="PROSITE" id="PS50006"/>
    </source>
</evidence>
<dbReference type="SUPFAM" id="SSF49879">
    <property type="entry name" value="SMAD/FHA domain"/>
    <property type="match status" value="1"/>
</dbReference>
<dbReference type="AlphaFoldDB" id="A0A504Y889"/>
<feature type="region of interest" description="Disordered" evidence="1">
    <location>
        <begin position="166"/>
        <end position="289"/>
    </location>
</feature>
<dbReference type="CDD" id="cd16164">
    <property type="entry name" value="OCRE_VG5Q"/>
    <property type="match status" value="1"/>
</dbReference>
<feature type="compositionally biased region" description="Basic and acidic residues" evidence="1">
    <location>
        <begin position="187"/>
        <end position="204"/>
    </location>
</feature>
<feature type="compositionally biased region" description="Polar residues" evidence="1">
    <location>
        <begin position="280"/>
        <end position="289"/>
    </location>
</feature>